<dbReference type="Pfam" id="PF04956">
    <property type="entry name" value="TrbC"/>
    <property type="match status" value="1"/>
</dbReference>
<feature type="transmembrane region" description="Helical" evidence="1">
    <location>
        <begin position="75"/>
        <end position="96"/>
    </location>
</feature>
<dbReference type="Proteomes" id="UP000477782">
    <property type="component" value="Unassembled WGS sequence"/>
</dbReference>
<evidence type="ECO:0000256" key="2">
    <source>
        <dbReference type="SAM" id="SignalP"/>
    </source>
</evidence>
<keyword evidence="4" id="KW-1185">Reference proteome</keyword>
<dbReference type="InterPro" id="IPR007039">
    <property type="entry name" value="TrbC/VirB2"/>
</dbReference>
<feature type="transmembrane region" description="Helical" evidence="1">
    <location>
        <begin position="51"/>
        <end position="68"/>
    </location>
</feature>
<feature type="chain" id="PRO_5027028526" evidence="2">
    <location>
        <begin position="28"/>
        <end position="101"/>
    </location>
</feature>
<dbReference type="EMBL" id="JAAIVJ010000018">
    <property type="protein sequence ID" value="NEY92024.1"/>
    <property type="molecule type" value="Genomic_DNA"/>
</dbReference>
<comment type="caution">
    <text evidence="3">The sequence shown here is derived from an EMBL/GenBank/DDBJ whole genome shotgun (WGS) entry which is preliminary data.</text>
</comment>
<evidence type="ECO:0000313" key="3">
    <source>
        <dbReference type="EMBL" id="NEY92024.1"/>
    </source>
</evidence>
<feature type="signal peptide" evidence="2">
    <location>
        <begin position="1"/>
        <end position="27"/>
    </location>
</feature>
<gene>
    <name evidence="3" type="ORF">G4Z14_17170</name>
</gene>
<protein>
    <submittedName>
        <fullName evidence="3">TrbC/VirB2 family protein</fullName>
    </submittedName>
</protein>
<proteinExistence type="predicted"/>
<evidence type="ECO:0000256" key="1">
    <source>
        <dbReference type="SAM" id="Phobius"/>
    </source>
</evidence>
<keyword evidence="1" id="KW-0812">Transmembrane</keyword>
<organism evidence="3 4">
    <name type="scientific">Tabrizicola oligotrophica</name>
    <dbReference type="NCBI Taxonomy" id="2710650"/>
    <lineage>
        <taxon>Bacteria</taxon>
        <taxon>Pseudomonadati</taxon>
        <taxon>Pseudomonadota</taxon>
        <taxon>Alphaproteobacteria</taxon>
        <taxon>Rhodobacterales</taxon>
        <taxon>Paracoccaceae</taxon>
        <taxon>Tabrizicola</taxon>
    </lineage>
</organism>
<evidence type="ECO:0000313" key="4">
    <source>
        <dbReference type="Proteomes" id="UP000477782"/>
    </source>
</evidence>
<keyword evidence="1" id="KW-0472">Membrane</keyword>
<keyword evidence="1" id="KW-1133">Transmembrane helix</keyword>
<keyword evidence="2" id="KW-0732">Signal</keyword>
<name>A0A6M0QYY9_9RHOB</name>
<sequence length="101" mass="10661">MNMTYRQIAFVLSASALVLAVTQPALAQTIDFSKAEGVTTGVLTTLRGAFSTAFFGIAFVVTGFMAAFNRISWAWVALVVVGAFFVFAGPAIVANLRSAFS</sequence>
<dbReference type="RefSeq" id="WP_164627969.1">
    <property type="nucleotide sequence ID" value="NZ_JAAIVJ010000018.1"/>
</dbReference>
<dbReference type="AlphaFoldDB" id="A0A6M0QYY9"/>
<accession>A0A6M0QYY9</accession>
<reference evidence="3 4" key="1">
    <citation type="submission" date="2020-02" db="EMBL/GenBank/DDBJ databases">
        <authorList>
            <person name="Chen W.-M."/>
        </authorList>
    </citation>
    <scope>NUCLEOTIDE SEQUENCE [LARGE SCALE GENOMIC DNA]</scope>
    <source>
        <strain evidence="3 4">KMS-5</strain>
    </source>
</reference>